<dbReference type="InterPro" id="IPR012675">
    <property type="entry name" value="Beta-grasp_dom_sf"/>
</dbReference>
<gene>
    <name evidence="1" type="ORF">S06H3_14461</name>
</gene>
<organism evidence="1">
    <name type="scientific">marine sediment metagenome</name>
    <dbReference type="NCBI Taxonomy" id="412755"/>
    <lineage>
        <taxon>unclassified sequences</taxon>
        <taxon>metagenomes</taxon>
        <taxon>ecological metagenomes</taxon>
    </lineage>
</organism>
<dbReference type="Gene3D" id="3.10.20.30">
    <property type="match status" value="1"/>
</dbReference>
<protein>
    <submittedName>
        <fullName evidence="1">Uncharacterized protein</fullName>
    </submittedName>
</protein>
<name>X1K8S0_9ZZZZ</name>
<proteinExistence type="predicted"/>
<comment type="caution">
    <text evidence="1">The sequence shown here is derived from an EMBL/GenBank/DDBJ whole genome shotgun (WGS) entry which is preliminary data.</text>
</comment>
<sequence length="63" mass="7191">LKNLTDELVKKYPKLSGKVIKEKTLKTIPPYMFNLDGRHTINNLEHKLKKGDKLLLLFVTVGG</sequence>
<accession>X1K8S0</accession>
<dbReference type="AlphaFoldDB" id="X1K8S0"/>
<reference evidence="1" key="1">
    <citation type="journal article" date="2014" name="Front. Microbiol.">
        <title>High frequency of phylogenetically diverse reductive dehalogenase-homologous genes in deep subseafloor sedimentary metagenomes.</title>
        <authorList>
            <person name="Kawai M."/>
            <person name="Futagami T."/>
            <person name="Toyoda A."/>
            <person name="Takaki Y."/>
            <person name="Nishi S."/>
            <person name="Hori S."/>
            <person name="Arai W."/>
            <person name="Tsubouchi T."/>
            <person name="Morono Y."/>
            <person name="Uchiyama I."/>
            <person name="Ito T."/>
            <person name="Fujiyama A."/>
            <person name="Inagaki F."/>
            <person name="Takami H."/>
        </authorList>
    </citation>
    <scope>NUCLEOTIDE SEQUENCE</scope>
    <source>
        <strain evidence="1">Expedition CK06-06</strain>
    </source>
</reference>
<evidence type="ECO:0000313" key="1">
    <source>
        <dbReference type="EMBL" id="GAI03427.1"/>
    </source>
</evidence>
<feature type="non-terminal residue" evidence="1">
    <location>
        <position position="1"/>
    </location>
</feature>
<dbReference type="EMBL" id="BARV01007075">
    <property type="protein sequence ID" value="GAI03427.1"/>
    <property type="molecule type" value="Genomic_DNA"/>
</dbReference>